<dbReference type="AlphaFoldDB" id="A0A9W9CX15"/>
<evidence type="ECO:0008006" key="4">
    <source>
        <dbReference type="Google" id="ProtNLM"/>
    </source>
</evidence>
<evidence type="ECO:0000313" key="2">
    <source>
        <dbReference type="EMBL" id="KAJ4392162.1"/>
    </source>
</evidence>
<protein>
    <recommendedName>
        <fullName evidence="4">YDG domain-containing protein</fullName>
    </recommendedName>
</protein>
<dbReference type="OrthoDB" id="3244603at2759"/>
<feature type="region of interest" description="Disordered" evidence="1">
    <location>
        <begin position="539"/>
        <end position="562"/>
    </location>
</feature>
<proteinExistence type="predicted"/>
<dbReference type="EMBL" id="JAPEVB010000003">
    <property type="protein sequence ID" value="KAJ4392162.1"/>
    <property type="molecule type" value="Genomic_DNA"/>
</dbReference>
<dbReference type="SUPFAM" id="SSF88697">
    <property type="entry name" value="PUA domain-like"/>
    <property type="match status" value="1"/>
</dbReference>
<reference evidence="2" key="1">
    <citation type="submission" date="2022-10" db="EMBL/GenBank/DDBJ databases">
        <title>Tapping the CABI collections for fungal endophytes: first genome assemblies for Collariella, Neodidymelliopsis, Ascochyta clinopodiicola, Didymella pomorum, Didymosphaeria variabile, Neocosmospora piperis and Neocucurbitaria cava.</title>
        <authorList>
            <person name="Hill R."/>
        </authorList>
    </citation>
    <scope>NUCLEOTIDE SEQUENCE</scope>
    <source>
        <strain evidence="2">IMI 355082</strain>
    </source>
</reference>
<comment type="caution">
    <text evidence="2">The sequence shown here is derived from an EMBL/GenBank/DDBJ whole genome shotgun (WGS) entry which is preliminary data.</text>
</comment>
<organism evidence="2 3">
    <name type="scientific">Gnomoniopsis smithogilvyi</name>
    <dbReference type="NCBI Taxonomy" id="1191159"/>
    <lineage>
        <taxon>Eukaryota</taxon>
        <taxon>Fungi</taxon>
        <taxon>Dikarya</taxon>
        <taxon>Ascomycota</taxon>
        <taxon>Pezizomycotina</taxon>
        <taxon>Sordariomycetes</taxon>
        <taxon>Sordariomycetidae</taxon>
        <taxon>Diaporthales</taxon>
        <taxon>Gnomoniaceae</taxon>
        <taxon>Gnomoniopsis</taxon>
    </lineage>
</organism>
<keyword evidence="3" id="KW-1185">Reference proteome</keyword>
<dbReference type="InterPro" id="IPR036987">
    <property type="entry name" value="SRA-YDG_sf"/>
</dbReference>
<dbReference type="Gene3D" id="2.30.280.10">
    <property type="entry name" value="SRA-YDG"/>
    <property type="match status" value="1"/>
</dbReference>
<accession>A0A9W9CX15</accession>
<evidence type="ECO:0000313" key="3">
    <source>
        <dbReference type="Proteomes" id="UP001140453"/>
    </source>
</evidence>
<name>A0A9W9CX15_9PEZI</name>
<evidence type="ECO:0000256" key="1">
    <source>
        <dbReference type="SAM" id="MobiDB-lite"/>
    </source>
</evidence>
<dbReference type="InterPro" id="IPR015947">
    <property type="entry name" value="PUA-like_sf"/>
</dbReference>
<sequence length="562" mass="63377">MIIVYRDNQVLALRKKRDNMRASQVEHNQSGAAFHRDASCHLAPKSHQDHRDKSNGPFSFHKLEQGLFRAMGLRRRRHSSASELLIPPRQIRRASSEEIVQFRKIKIPSSDSYDGSAEKTAPGLFRGGTASSIHSHGSRASDGGGAFWLADGGWNVTKLLDVSDTLRAALAKGRKLTFGELEELNFMLDMMLVDKLDDENSAKTSTPNDSQKITFSTIQQARLDRLLVEIVGAYDREMTTVPIGGVSLETGLGPEINTATDLQKHWQSRFKSEYFGIDKYRSENLMSGSLQDVVWSATASDGLGVWRPTEVVDISEVEGNTRFIPGHWWLNIGCAHRDGIVGAAFERATKGRYGVAALALLSGREEDVCDEKSVYIREGPSNEMHHNLISQVGQKIRILRGFRLKSLCSPKAGVRYDGMYRISSWSLKLNLASETYTLRLNLERFPNQKPMADILRIPKPSQLDDWNIYEQLERTRIRKTQGQAKFDEWTAGRNTERIERNQWRRSREFRISLREKQLAAAAATVGALHSAIYSGEPRRRKLSDIDTDLLPPSEVPEEDAEQ</sequence>
<gene>
    <name evidence="2" type="ORF">N0V93_005785</name>
</gene>
<dbReference type="Proteomes" id="UP001140453">
    <property type="component" value="Unassembled WGS sequence"/>
</dbReference>